<protein>
    <submittedName>
        <fullName evidence="4">Prepilin-type N-terminal cleavage/methylation domain-containing protein</fullName>
    </submittedName>
</protein>
<keyword evidence="3" id="KW-0472">Membrane</keyword>
<comment type="caution">
    <text evidence="4">The sequence shown here is derived from an EMBL/GenBank/DDBJ whole genome shotgun (WGS) entry which is preliminary data.</text>
</comment>
<gene>
    <name evidence="4" type="ORF">GMB86_06920</name>
</gene>
<evidence type="ECO:0000313" key="4">
    <source>
        <dbReference type="EMBL" id="MTT31744.1"/>
    </source>
</evidence>
<dbReference type="RefSeq" id="WP_155218059.1">
    <property type="nucleotide sequence ID" value="NZ_WNHB01000008.1"/>
</dbReference>
<dbReference type="AlphaFoldDB" id="A0A6N8CNM6"/>
<evidence type="ECO:0000313" key="5">
    <source>
        <dbReference type="Proteomes" id="UP000440978"/>
    </source>
</evidence>
<dbReference type="EMBL" id="WNHB01000008">
    <property type="protein sequence ID" value="MTT31744.1"/>
    <property type="molecule type" value="Genomic_DNA"/>
</dbReference>
<comment type="subcellular location">
    <subcellularLocation>
        <location evidence="1">Cell surface</location>
    </subcellularLocation>
</comment>
<name>A0A6N8CNM6_9BACI</name>
<dbReference type="Proteomes" id="UP000440978">
    <property type="component" value="Unassembled WGS sequence"/>
</dbReference>
<proteinExistence type="predicted"/>
<dbReference type="OrthoDB" id="2594125at2"/>
<evidence type="ECO:0000256" key="1">
    <source>
        <dbReference type="ARBA" id="ARBA00004241"/>
    </source>
</evidence>
<reference evidence="4 5" key="1">
    <citation type="submission" date="2019-11" db="EMBL/GenBank/DDBJ databases">
        <title>Terrilactibacillus tamarindus sp. nov. BCM23-1 isolated from bark of Tamarindus indica.</title>
        <authorList>
            <person name="Kingkaew E."/>
            <person name="Tanasupawat S."/>
        </authorList>
    </citation>
    <scope>NUCLEOTIDE SEQUENCE [LARGE SCALE GENOMIC DNA]</scope>
    <source>
        <strain evidence="4 5">BCM23-1</strain>
    </source>
</reference>
<feature type="transmembrane region" description="Helical" evidence="3">
    <location>
        <begin position="12"/>
        <end position="31"/>
    </location>
</feature>
<accession>A0A6N8CNM6</accession>
<evidence type="ECO:0000256" key="3">
    <source>
        <dbReference type="SAM" id="Phobius"/>
    </source>
</evidence>
<keyword evidence="5" id="KW-1185">Reference proteome</keyword>
<dbReference type="GO" id="GO:0030420">
    <property type="term" value="P:establishment of competence for transformation"/>
    <property type="evidence" value="ECO:0007669"/>
    <property type="project" value="UniProtKB-KW"/>
</dbReference>
<sequence>MKRDTKGMTLVELLAVLTLFSVLSILIFGLYQLGIRSYHRNVTTTMIQQDSDLVLSRLTTAFRHKNSRPFQLSVSSDGKLMITYTKNNQTNVISGDDFIYSGTSSPQTIDQSTATIDMNYIVKPRDSQDQDKTFHLKTSLTFPWKETEQKDGSQ</sequence>
<keyword evidence="3" id="KW-0812">Transmembrane</keyword>
<dbReference type="Pfam" id="PF07963">
    <property type="entry name" value="N_methyl"/>
    <property type="match status" value="1"/>
</dbReference>
<organism evidence="4 5">
    <name type="scientific">Terrilactibacillus tamarindi</name>
    <dbReference type="NCBI Taxonomy" id="2599694"/>
    <lineage>
        <taxon>Bacteria</taxon>
        <taxon>Bacillati</taxon>
        <taxon>Bacillota</taxon>
        <taxon>Bacilli</taxon>
        <taxon>Bacillales</taxon>
        <taxon>Bacillaceae</taxon>
        <taxon>Terrilactibacillus</taxon>
    </lineage>
</organism>
<keyword evidence="3" id="KW-1133">Transmembrane helix</keyword>
<evidence type="ECO:0000256" key="2">
    <source>
        <dbReference type="ARBA" id="ARBA00023287"/>
    </source>
</evidence>
<dbReference type="InterPro" id="IPR012902">
    <property type="entry name" value="N_methyl_site"/>
</dbReference>
<dbReference type="NCBIfam" id="TIGR02532">
    <property type="entry name" value="IV_pilin_GFxxxE"/>
    <property type="match status" value="1"/>
</dbReference>
<dbReference type="GO" id="GO:0009986">
    <property type="term" value="C:cell surface"/>
    <property type="evidence" value="ECO:0007669"/>
    <property type="project" value="UniProtKB-SubCell"/>
</dbReference>
<dbReference type="PROSITE" id="PS00409">
    <property type="entry name" value="PROKAR_NTER_METHYL"/>
    <property type="match status" value="1"/>
</dbReference>
<keyword evidence="2" id="KW-0178">Competence</keyword>